<sequence>MPSTRRVVVRENWRKRARPSPVLESEPQDLRVVTGRVVMDQNVETNGCDDGPISLAVSNHNDVAPVSFILKFLSCDDVLCVISDNFSSDH</sequence>
<proteinExistence type="predicted"/>
<evidence type="ECO:0000313" key="1">
    <source>
        <dbReference type="EMBL" id="GBM37627.1"/>
    </source>
</evidence>
<accession>A0A4Y2F9F3</accession>
<protein>
    <submittedName>
        <fullName evidence="1">Uncharacterized protein</fullName>
    </submittedName>
</protein>
<reference evidence="1 2" key="1">
    <citation type="journal article" date="2019" name="Sci. Rep.">
        <title>Orb-weaving spider Araneus ventricosus genome elucidates the spidroin gene catalogue.</title>
        <authorList>
            <person name="Kono N."/>
            <person name="Nakamura H."/>
            <person name="Ohtoshi R."/>
            <person name="Moran D.A.P."/>
            <person name="Shinohara A."/>
            <person name="Yoshida Y."/>
            <person name="Fujiwara M."/>
            <person name="Mori M."/>
            <person name="Tomita M."/>
            <person name="Arakawa K."/>
        </authorList>
    </citation>
    <scope>NUCLEOTIDE SEQUENCE [LARGE SCALE GENOMIC DNA]</scope>
</reference>
<keyword evidence="2" id="KW-1185">Reference proteome</keyword>
<name>A0A4Y2F9F3_ARAVE</name>
<organism evidence="1 2">
    <name type="scientific">Araneus ventricosus</name>
    <name type="common">Orbweaver spider</name>
    <name type="synonym">Epeira ventricosa</name>
    <dbReference type="NCBI Taxonomy" id="182803"/>
    <lineage>
        <taxon>Eukaryota</taxon>
        <taxon>Metazoa</taxon>
        <taxon>Ecdysozoa</taxon>
        <taxon>Arthropoda</taxon>
        <taxon>Chelicerata</taxon>
        <taxon>Arachnida</taxon>
        <taxon>Araneae</taxon>
        <taxon>Araneomorphae</taxon>
        <taxon>Entelegynae</taxon>
        <taxon>Araneoidea</taxon>
        <taxon>Araneidae</taxon>
        <taxon>Araneus</taxon>
    </lineage>
</organism>
<gene>
    <name evidence="1" type="ORF">AVEN_132078_1</name>
</gene>
<dbReference type="Proteomes" id="UP000499080">
    <property type="component" value="Unassembled WGS sequence"/>
</dbReference>
<dbReference type="AlphaFoldDB" id="A0A4Y2F9F3"/>
<dbReference type="EMBL" id="BGPR01000846">
    <property type="protein sequence ID" value="GBM37627.1"/>
    <property type="molecule type" value="Genomic_DNA"/>
</dbReference>
<comment type="caution">
    <text evidence="1">The sequence shown here is derived from an EMBL/GenBank/DDBJ whole genome shotgun (WGS) entry which is preliminary data.</text>
</comment>
<evidence type="ECO:0000313" key="2">
    <source>
        <dbReference type="Proteomes" id="UP000499080"/>
    </source>
</evidence>